<dbReference type="SUPFAM" id="SSF144122">
    <property type="entry name" value="Tim10-like"/>
    <property type="match status" value="1"/>
</dbReference>
<proteinExistence type="inferred from homology"/>
<comment type="function">
    <text evidence="5">Mitochondrial intermembrane chaperone that participates in the import and insertion of some multi-pass transmembrane proteins into the mitochondrial inner membrane. Also required for the transfer of beta-barrel precursors from the TOM complex to the sorting and assembly machinery (SAM complex) of the outer membrane. Acts as a chaperone-like protein that protects the hydrophobic precursors from aggregation and guide them through the mitochondrial intermembrane space.</text>
</comment>
<keyword evidence="5" id="KW-0496">Mitochondrion</keyword>
<accession>A0A4P9WMQ3</accession>
<dbReference type="GO" id="GO:0015031">
    <property type="term" value="P:protein transport"/>
    <property type="evidence" value="ECO:0007669"/>
    <property type="project" value="UniProtKB-KW"/>
</dbReference>
<protein>
    <recommendedName>
        <fullName evidence="5">Mitochondrial import inner membrane translocase subunit</fullName>
    </recommendedName>
</protein>
<keyword evidence="2 5" id="KW-0472">Membrane</keyword>
<dbReference type="Gene3D" id="1.10.287.810">
    <property type="entry name" value="Mitochondrial import inner membrane translocase subunit tim13 like domains"/>
    <property type="match status" value="1"/>
</dbReference>
<evidence type="ECO:0000313" key="9">
    <source>
        <dbReference type="Proteomes" id="UP000269721"/>
    </source>
</evidence>
<dbReference type="OrthoDB" id="1551503at2759"/>
<evidence type="ECO:0000256" key="2">
    <source>
        <dbReference type="ARBA" id="ARBA00022792"/>
    </source>
</evidence>
<comment type="subunit">
    <text evidence="5">Heterohexamer.</text>
</comment>
<gene>
    <name evidence="8" type="ORF">BDK51DRAFT_18228</name>
</gene>
<dbReference type="InterPro" id="IPR035427">
    <property type="entry name" value="Tim10-like_dom_sf"/>
</dbReference>
<keyword evidence="4 5" id="KW-0811">Translocation</keyword>
<name>A0A4P9WMQ3_9FUNG</name>
<evidence type="ECO:0000256" key="5">
    <source>
        <dbReference type="RuleBase" id="RU367043"/>
    </source>
</evidence>
<feature type="region of interest" description="Disordered" evidence="6">
    <location>
        <begin position="34"/>
        <end position="56"/>
    </location>
</feature>
<organism evidence="8 9">
    <name type="scientific">Blyttiomyces helicus</name>
    <dbReference type="NCBI Taxonomy" id="388810"/>
    <lineage>
        <taxon>Eukaryota</taxon>
        <taxon>Fungi</taxon>
        <taxon>Fungi incertae sedis</taxon>
        <taxon>Chytridiomycota</taxon>
        <taxon>Chytridiomycota incertae sedis</taxon>
        <taxon>Chytridiomycetes</taxon>
        <taxon>Chytridiomycetes incertae sedis</taxon>
        <taxon>Blyttiomyces</taxon>
    </lineage>
</organism>
<keyword evidence="9" id="KW-1185">Reference proteome</keyword>
<comment type="domain">
    <text evidence="5">The twin CX3C motif contains 4 conserved Cys residues that form 2 disulfide bonds in the mitochondrial intermembrane space.</text>
</comment>
<evidence type="ECO:0000256" key="6">
    <source>
        <dbReference type="SAM" id="MobiDB-lite"/>
    </source>
</evidence>
<evidence type="ECO:0000259" key="7">
    <source>
        <dbReference type="Pfam" id="PF02953"/>
    </source>
</evidence>
<comment type="subcellular location">
    <subcellularLocation>
        <location evidence="5">Mitochondrion inner membrane</location>
        <topology evidence="5">Peripheral membrane protein</topology>
        <orientation evidence="5">Intermembrane side</orientation>
    </subcellularLocation>
</comment>
<evidence type="ECO:0000313" key="8">
    <source>
        <dbReference type="EMBL" id="RKO93772.1"/>
    </source>
</evidence>
<dbReference type="GO" id="GO:0005743">
    <property type="term" value="C:mitochondrial inner membrane"/>
    <property type="evidence" value="ECO:0007669"/>
    <property type="project" value="UniProtKB-SubCell"/>
</dbReference>
<sequence>MKDFMRLYANLVDRCFADCITDFTTKALSSKEVSRDEERANPCEGAGWRRSMGKMV</sequence>
<dbReference type="Pfam" id="PF02953">
    <property type="entry name" value="zf-Tim10_DDP"/>
    <property type="match status" value="1"/>
</dbReference>
<dbReference type="Proteomes" id="UP000269721">
    <property type="component" value="Unassembled WGS sequence"/>
</dbReference>
<dbReference type="EMBL" id="KZ994119">
    <property type="protein sequence ID" value="RKO93772.1"/>
    <property type="molecule type" value="Genomic_DNA"/>
</dbReference>
<reference evidence="9" key="1">
    <citation type="journal article" date="2018" name="Nat. Microbiol.">
        <title>Leveraging single-cell genomics to expand the fungal tree of life.</title>
        <authorList>
            <person name="Ahrendt S.R."/>
            <person name="Quandt C.A."/>
            <person name="Ciobanu D."/>
            <person name="Clum A."/>
            <person name="Salamov A."/>
            <person name="Andreopoulos B."/>
            <person name="Cheng J.F."/>
            <person name="Woyke T."/>
            <person name="Pelin A."/>
            <person name="Henrissat B."/>
            <person name="Reynolds N.K."/>
            <person name="Benny G.L."/>
            <person name="Smith M.E."/>
            <person name="James T.Y."/>
            <person name="Grigoriev I.V."/>
        </authorList>
    </citation>
    <scope>NUCLEOTIDE SEQUENCE [LARGE SCALE GENOMIC DNA]</scope>
</reference>
<evidence type="ECO:0000256" key="4">
    <source>
        <dbReference type="ARBA" id="ARBA00023010"/>
    </source>
</evidence>
<feature type="domain" description="Tim10-like" evidence="7">
    <location>
        <begin position="1"/>
        <end position="33"/>
    </location>
</feature>
<dbReference type="InterPro" id="IPR004217">
    <property type="entry name" value="Tim10-like"/>
</dbReference>
<keyword evidence="2 5" id="KW-0999">Mitochondrion inner membrane</keyword>
<comment type="similarity">
    <text evidence="1 5">Belongs to the small Tim family.</text>
</comment>
<keyword evidence="5" id="KW-0813">Transport</keyword>
<keyword evidence="5" id="KW-1015">Disulfide bond</keyword>
<dbReference type="AlphaFoldDB" id="A0A4P9WMQ3"/>
<evidence type="ECO:0000256" key="1">
    <source>
        <dbReference type="ARBA" id="ARBA00006720"/>
    </source>
</evidence>
<evidence type="ECO:0000256" key="3">
    <source>
        <dbReference type="ARBA" id="ARBA00022927"/>
    </source>
</evidence>
<keyword evidence="5" id="KW-0143">Chaperone</keyword>
<keyword evidence="3 5" id="KW-0653">Protein transport</keyword>